<protein>
    <recommendedName>
        <fullName evidence="4">BcpO-related WXXGXW repeat protein</fullName>
    </recommendedName>
</protein>
<accession>A0AAU7JIN4</accession>
<feature type="signal peptide" evidence="2">
    <location>
        <begin position="1"/>
        <end position="22"/>
    </location>
</feature>
<dbReference type="RefSeq" id="WP_406856701.1">
    <property type="nucleotide sequence ID" value="NZ_CP157484.1"/>
</dbReference>
<feature type="region of interest" description="Disordered" evidence="1">
    <location>
        <begin position="68"/>
        <end position="90"/>
    </location>
</feature>
<evidence type="ECO:0000313" key="3">
    <source>
        <dbReference type="EMBL" id="XBO39849.1"/>
    </source>
</evidence>
<evidence type="ECO:0008006" key="4">
    <source>
        <dbReference type="Google" id="ProtNLM"/>
    </source>
</evidence>
<feature type="chain" id="PRO_5043515297" description="BcpO-related WXXGXW repeat protein" evidence="2">
    <location>
        <begin position="23"/>
        <end position="90"/>
    </location>
</feature>
<gene>
    <name evidence="3" type="ORF">ABEG18_03445</name>
</gene>
<evidence type="ECO:0000256" key="2">
    <source>
        <dbReference type="SAM" id="SignalP"/>
    </source>
</evidence>
<dbReference type="EMBL" id="CP157484">
    <property type="protein sequence ID" value="XBO39849.1"/>
    <property type="molecule type" value="Genomic_DNA"/>
</dbReference>
<organism evidence="3">
    <name type="scientific">Alsobacter sp. KACC 23698</name>
    <dbReference type="NCBI Taxonomy" id="3149229"/>
    <lineage>
        <taxon>Bacteria</taxon>
        <taxon>Pseudomonadati</taxon>
        <taxon>Pseudomonadota</taxon>
        <taxon>Alphaproteobacteria</taxon>
        <taxon>Hyphomicrobiales</taxon>
        <taxon>Alsobacteraceae</taxon>
        <taxon>Alsobacter</taxon>
    </lineage>
</organism>
<dbReference type="AlphaFoldDB" id="A0AAU7JIN4"/>
<evidence type="ECO:0000256" key="1">
    <source>
        <dbReference type="SAM" id="MobiDB-lite"/>
    </source>
</evidence>
<name>A0AAU7JIN4_9HYPH</name>
<proteinExistence type="predicted"/>
<sequence>MKNAFRSALIVGCALSATSAKAVSLDQSMPAIATVQWYGEPDWGRPRWDENRRREEWRRHHWREEQLRREEARRRWEWQRRHQIEEDDDD</sequence>
<keyword evidence="2" id="KW-0732">Signal</keyword>
<feature type="compositionally biased region" description="Basic and acidic residues" evidence="1">
    <location>
        <begin position="68"/>
        <end position="84"/>
    </location>
</feature>
<reference evidence="3" key="1">
    <citation type="submission" date="2024-05" db="EMBL/GenBank/DDBJ databases">
        <authorList>
            <person name="Kim S."/>
            <person name="Heo J."/>
            <person name="Choi H."/>
            <person name="Choi Y."/>
            <person name="Kwon S.-W."/>
            <person name="Kim Y."/>
        </authorList>
    </citation>
    <scope>NUCLEOTIDE SEQUENCE</scope>
    <source>
        <strain evidence="3">KACC 23698</strain>
    </source>
</reference>